<reference evidence="2 3" key="1">
    <citation type="journal article" date="2010" name="Proc. Natl. Acad. Sci. U.S.A.">
        <title>Insights into evolution of multicellular fungi from the assembled chromosomes of the mushroom Coprinopsis cinerea (Coprinus cinereus).</title>
        <authorList>
            <person name="Stajich J.E."/>
            <person name="Wilke S.K."/>
            <person name="Ahren D."/>
            <person name="Au C.H."/>
            <person name="Birren B.W."/>
            <person name="Borodovsky M."/>
            <person name="Burns C."/>
            <person name="Canback B."/>
            <person name="Casselton L.A."/>
            <person name="Cheng C.K."/>
            <person name="Deng J."/>
            <person name="Dietrich F.S."/>
            <person name="Fargo D.C."/>
            <person name="Farman M.L."/>
            <person name="Gathman A.C."/>
            <person name="Goldberg J."/>
            <person name="Guigo R."/>
            <person name="Hoegger P.J."/>
            <person name="Hooker J.B."/>
            <person name="Huggins A."/>
            <person name="James T.Y."/>
            <person name="Kamada T."/>
            <person name="Kilaru S."/>
            <person name="Kodira C."/>
            <person name="Kues U."/>
            <person name="Kupfer D."/>
            <person name="Kwan H.S."/>
            <person name="Lomsadze A."/>
            <person name="Li W."/>
            <person name="Lilly W.W."/>
            <person name="Ma L.J."/>
            <person name="Mackey A.J."/>
            <person name="Manning G."/>
            <person name="Martin F."/>
            <person name="Muraguchi H."/>
            <person name="Natvig D.O."/>
            <person name="Palmerini H."/>
            <person name="Ramesh M.A."/>
            <person name="Rehmeyer C.J."/>
            <person name="Roe B.A."/>
            <person name="Shenoy N."/>
            <person name="Stanke M."/>
            <person name="Ter-Hovhannisyan V."/>
            <person name="Tunlid A."/>
            <person name="Velagapudi R."/>
            <person name="Vision T.J."/>
            <person name="Zeng Q."/>
            <person name="Zolan M.E."/>
            <person name="Pukkila P.J."/>
        </authorList>
    </citation>
    <scope>NUCLEOTIDE SEQUENCE [LARGE SCALE GENOMIC DNA]</scope>
    <source>
        <strain evidence="3">Okayama-7 / 130 / ATCC MYA-4618 / FGSC 9003</strain>
    </source>
</reference>
<proteinExistence type="predicted"/>
<dbReference type="Proteomes" id="UP000001861">
    <property type="component" value="Unassembled WGS sequence"/>
</dbReference>
<protein>
    <submittedName>
        <fullName evidence="2">Uncharacterized protein</fullName>
    </submittedName>
</protein>
<gene>
    <name evidence="2" type="ORF">CC1G_11136</name>
</gene>
<evidence type="ECO:0000313" key="3">
    <source>
        <dbReference type="Proteomes" id="UP000001861"/>
    </source>
</evidence>
<feature type="compositionally biased region" description="Low complexity" evidence="1">
    <location>
        <begin position="42"/>
        <end position="84"/>
    </location>
</feature>
<dbReference type="VEuPathDB" id="FungiDB:CC1G_11136"/>
<evidence type="ECO:0000313" key="2">
    <source>
        <dbReference type="EMBL" id="EAU91950.1"/>
    </source>
</evidence>
<dbReference type="AlphaFoldDB" id="A8N4S1"/>
<dbReference type="OMA" id="PLYWAII"/>
<name>A8N4S1_COPC7</name>
<dbReference type="OrthoDB" id="2959034at2759"/>
<dbReference type="EMBL" id="AACS02000003">
    <property type="protein sequence ID" value="EAU91950.1"/>
    <property type="molecule type" value="Genomic_DNA"/>
</dbReference>
<dbReference type="InParanoid" id="A8N4S1"/>
<dbReference type="STRING" id="240176.A8N4S1"/>
<dbReference type="GeneID" id="6006303"/>
<feature type="region of interest" description="Disordered" evidence="1">
    <location>
        <begin position="41"/>
        <end position="84"/>
    </location>
</feature>
<organism evidence="2 3">
    <name type="scientific">Coprinopsis cinerea (strain Okayama-7 / 130 / ATCC MYA-4618 / FGSC 9003)</name>
    <name type="common">Inky cap fungus</name>
    <name type="synonym">Hormographiella aspergillata</name>
    <dbReference type="NCBI Taxonomy" id="240176"/>
    <lineage>
        <taxon>Eukaryota</taxon>
        <taxon>Fungi</taxon>
        <taxon>Dikarya</taxon>
        <taxon>Basidiomycota</taxon>
        <taxon>Agaricomycotina</taxon>
        <taxon>Agaricomycetes</taxon>
        <taxon>Agaricomycetidae</taxon>
        <taxon>Agaricales</taxon>
        <taxon>Agaricineae</taxon>
        <taxon>Psathyrellaceae</taxon>
        <taxon>Coprinopsis</taxon>
    </lineage>
</organism>
<keyword evidence="3" id="KW-1185">Reference proteome</keyword>
<dbReference type="KEGG" id="cci:CC1G_11136"/>
<sequence>MIIQDAKPPIPPNDDVTLDSPPSYDTLVPLERKLLRDAKPNYSYSPISSSSSWPSSAQCPTSPSSSSLRSPTTPGSSKGKGKAPSSWFNFAATRTSREVHTTVLGLVRDLIREHYADSAAPAGILQSCADACAAHDLDLHTILQEKSIEGHTPLYWAIVKRKPDEEIDDNSQVPDLLTALLSHSSPLQPATIADIRLACLVTSDQKLFHRLRMSPEFSKVSGADQILLGATQPQDEIEVHEVAADDGSFAVDFVIPHFQKRLMVTKLIELEFIARSRMWRLAFVVAKSYQYTGIQGGSWCVELSLQPNSPPTWLDGQLVISDPTLAYSSTRSSPRSSPLLSRFTLNGDTNPKPPIAIRMKTGFSQLSAPGGATPGGNTIVVALEKNPSASTLQYSGTSYIAPDEKLRARFEARLQKSEDNQECIIC</sequence>
<accession>A8N4S1</accession>
<feature type="region of interest" description="Disordered" evidence="1">
    <location>
        <begin position="1"/>
        <end position="24"/>
    </location>
</feature>
<dbReference type="RefSeq" id="XP_001829866.1">
    <property type="nucleotide sequence ID" value="XM_001829814.1"/>
</dbReference>
<evidence type="ECO:0000256" key="1">
    <source>
        <dbReference type="SAM" id="MobiDB-lite"/>
    </source>
</evidence>
<comment type="caution">
    <text evidence="2">The sequence shown here is derived from an EMBL/GenBank/DDBJ whole genome shotgun (WGS) entry which is preliminary data.</text>
</comment>
<dbReference type="eggNOG" id="ENOG502SNI7">
    <property type="taxonomic scope" value="Eukaryota"/>
</dbReference>